<gene>
    <name evidence="3" type="ORF">H4W34_000978</name>
</gene>
<dbReference type="Proteomes" id="UP000627838">
    <property type="component" value="Unassembled WGS sequence"/>
</dbReference>
<evidence type="ECO:0000313" key="4">
    <source>
        <dbReference type="Proteomes" id="UP000627838"/>
    </source>
</evidence>
<protein>
    <submittedName>
        <fullName evidence="3">HK97 family phage major capsid protein</fullName>
    </submittedName>
</protein>
<dbReference type="Gene3D" id="3.30.2320.10">
    <property type="entry name" value="hypothetical protein PF0899 domain"/>
    <property type="match status" value="1"/>
</dbReference>
<dbReference type="InterPro" id="IPR054612">
    <property type="entry name" value="Phage_capsid-like_C"/>
</dbReference>
<comment type="subcellular location">
    <subcellularLocation>
        <location evidence="1">Virion</location>
    </subcellularLocation>
</comment>
<feature type="domain" description="Phage capsid-like C-terminal" evidence="2">
    <location>
        <begin position="55"/>
        <end position="273"/>
    </location>
</feature>
<proteinExistence type="predicted"/>
<keyword evidence="4" id="KW-1185">Reference proteome</keyword>
<dbReference type="Pfam" id="PF05065">
    <property type="entry name" value="Phage_capsid"/>
    <property type="match status" value="1"/>
</dbReference>
<dbReference type="InterPro" id="IPR024455">
    <property type="entry name" value="Phage_capsid"/>
</dbReference>
<dbReference type="EMBL" id="JADBDZ010000001">
    <property type="protein sequence ID" value="MBE1531145.1"/>
    <property type="molecule type" value="Genomic_DNA"/>
</dbReference>
<evidence type="ECO:0000313" key="3">
    <source>
        <dbReference type="EMBL" id="MBE1531145.1"/>
    </source>
</evidence>
<accession>A0ABR9JKQ8</accession>
<dbReference type="NCBIfam" id="TIGR01554">
    <property type="entry name" value="major_cap_HK97"/>
    <property type="match status" value="1"/>
</dbReference>
<dbReference type="SUPFAM" id="SSF56563">
    <property type="entry name" value="Major capsid protein gp5"/>
    <property type="match status" value="1"/>
</dbReference>
<evidence type="ECO:0000256" key="1">
    <source>
        <dbReference type="ARBA" id="ARBA00004328"/>
    </source>
</evidence>
<reference evidence="3 4" key="1">
    <citation type="submission" date="2020-10" db="EMBL/GenBank/DDBJ databases">
        <title>Sequencing the genomes of 1000 actinobacteria strains.</title>
        <authorList>
            <person name="Klenk H.-P."/>
        </authorList>
    </citation>
    <scope>NUCLEOTIDE SEQUENCE [LARGE SCALE GENOMIC DNA]</scope>
    <source>
        <strain evidence="3 4">DSM 46744</strain>
    </source>
</reference>
<comment type="caution">
    <text evidence="3">The sequence shown here is derived from an EMBL/GenBank/DDBJ whole genome shotgun (WGS) entry which is preliminary data.</text>
</comment>
<evidence type="ECO:0000259" key="2">
    <source>
        <dbReference type="Pfam" id="PF05065"/>
    </source>
</evidence>
<organism evidence="3 4">
    <name type="scientific">Actinomadura algeriensis</name>
    <dbReference type="NCBI Taxonomy" id="1679523"/>
    <lineage>
        <taxon>Bacteria</taxon>
        <taxon>Bacillati</taxon>
        <taxon>Actinomycetota</taxon>
        <taxon>Actinomycetes</taxon>
        <taxon>Streptosporangiales</taxon>
        <taxon>Thermomonosporaceae</taxon>
        <taxon>Actinomadura</taxon>
    </lineage>
</organism>
<name>A0ABR9JKQ8_9ACTN</name>
<dbReference type="RefSeq" id="WP_192758062.1">
    <property type="nucleotide sequence ID" value="NZ_JADBDZ010000001.1"/>
</dbReference>
<sequence>MAVHTTGTSAKAWAPDVTTFAPADAVPEALILQTSTVAGSVEGDAPAVRCAYVDDADAEFVAEGADIPESDPALSEVLVYTGKISQLVRLSREQFEQDGTEDRLAVSVGRAVTRRANTAYLTQAAPAVGETTPPAGILNITGITAGGAVTGNLDVLVDLLATLQGNDAEPSHIITDPTGWATLRKMKTDATDSNESLLGAGTTDATRMLLDLPVVVSPAMTAGTGLVVDRTAVVSAVGSVLVAVSEHVYFTADSIGLRCTWRIGWNVVRPERIGSFTITPPAP</sequence>
<dbReference type="Gene3D" id="3.30.2400.10">
    <property type="entry name" value="Major capsid protein gp5"/>
    <property type="match status" value="1"/>
</dbReference>